<dbReference type="Proteomes" id="UP000886076">
    <property type="component" value="Unassembled WGS sequence"/>
</dbReference>
<keyword evidence="3" id="KW-0808">Transferase</keyword>
<evidence type="ECO:0000256" key="5">
    <source>
        <dbReference type="ARBA" id="ARBA00022777"/>
    </source>
</evidence>
<dbReference type="AlphaFoldDB" id="A0A7C2ZW09"/>
<dbReference type="PANTHER" id="PTHR12595">
    <property type="entry name" value="POS9-ACTIVATING FACTOR FAP7-RELATED"/>
    <property type="match status" value="1"/>
</dbReference>
<dbReference type="PANTHER" id="PTHR12595:SF0">
    <property type="entry name" value="ADENYLATE KINASE ISOENZYME 6"/>
    <property type="match status" value="1"/>
</dbReference>
<dbReference type="Gene3D" id="3.40.50.300">
    <property type="entry name" value="P-loop containing nucleotide triphosphate hydrolases"/>
    <property type="match status" value="1"/>
</dbReference>
<name>A0A7C2ZW09_9CREN</name>
<dbReference type="GO" id="GO:0016887">
    <property type="term" value="F:ATP hydrolysis activity"/>
    <property type="evidence" value="ECO:0007669"/>
    <property type="project" value="InterPro"/>
</dbReference>
<dbReference type="Pfam" id="PF13238">
    <property type="entry name" value="AAA_18"/>
    <property type="match status" value="1"/>
</dbReference>
<dbReference type="InterPro" id="IPR020618">
    <property type="entry name" value="Adenyl_kinase_AK6"/>
</dbReference>
<keyword evidence="6" id="KW-0067">ATP-binding</keyword>
<protein>
    <submittedName>
        <fullName evidence="7">AAA family ATPase</fullName>
    </submittedName>
</protein>
<dbReference type="SUPFAM" id="SSF52540">
    <property type="entry name" value="P-loop containing nucleoside triphosphate hydrolases"/>
    <property type="match status" value="1"/>
</dbReference>
<evidence type="ECO:0000313" key="7">
    <source>
        <dbReference type="EMBL" id="HEW63579.1"/>
    </source>
</evidence>
<evidence type="ECO:0000256" key="1">
    <source>
        <dbReference type="ARBA" id="ARBA00022517"/>
    </source>
</evidence>
<comment type="caution">
    <text evidence="7">The sequence shown here is derived from an EMBL/GenBank/DDBJ whole genome shotgun (WGS) entry which is preliminary data.</text>
</comment>
<keyword evidence="5" id="KW-0418">Kinase</keyword>
<evidence type="ECO:0000256" key="4">
    <source>
        <dbReference type="ARBA" id="ARBA00022741"/>
    </source>
</evidence>
<organism evidence="7">
    <name type="scientific">Fervidicoccus fontis</name>
    <dbReference type="NCBI Taxonomy" id="683846"/>
    <lineage>
        <taxon>Archaea</taxon>
        <taxon>Thermoproteota</taxon>
        <taxon>Thermoprotei</taxon>
        <taxon>Fervidicoccales</taxon>
        <taxon>Fervidicoccaceae</taxon>
        <taxon>Fervidicoccus</taxon>
    </lineage>
</organism>
<dbReference type="GO" id="GO:0004017">
    <property type="term" value="F:AMP kinase activity"/>
    <property type="evidence" value="ECO:0007669"/>
    <property type="project" value="InterPro"/>
</dbReference>
<proteinExistence type="predicted"/>
<evidence type="ECO:0000256" key="2">
    <source>
        <dbReference type="ARBA" id="ARBA00022552"/>
    </source>
</evidence>
<dbReference type="EMBL" id="DSFH01000015">
    <property type="protein sequence ID" value="HEW63579.1"/>
    <property type="molecule type" value="Genomic_DNA"/>
</dbReference>
<dbReference type="GO" id="GO:0006364">
    <property type="term" value="P:rRNA processing"/>
    <property type="evidence" value="ECO:0007669"/>
    <property type="project" value="UniProtKB-KW"/>
</dbReference>
<accession>A0A7C2ZW09</accession>
<gene>
    <name evidence="7" type="ORF">ENO39_00760</name>
</gene>
<evidence type="ECO:0000256" key="6">
    <source>
        <dbReference type="ARBA" id="ARBA00022840"/>
    </source>
</evidence>
<dbReference type="InterPro" id="IPR027417">
    <property type="entry name" value="P-loop_NTPase"/>
</dbReference>
<keyword evidence="2" id="KW-0698">rRNA processing</keyword>
<keyword evidence="4" id="KW-0547">Nucleotide-binding</keyword>
<keyword evidence="1" id="KW-0690">Ribosome biogenesis</keyword>
<reference evidence="7" key="1">
    <citation type="journal article" date="2020" name="mSystems">
        <title>Genome- and Community-Level Interaction Insights into Carbon Utilization and Element Cycling Functions of Hydrothermarchaeota in Hydrothermal Sediment.</title>
        <authorList>
            <person name="Zhou Z."/>
            <person name="Liu Y."/>
            <person name="Xu W."/>
            <person name="Pan J."/>
            <person name="Luo Z.H."/>
            <person name="Li M."/>
        </authorList>
    </citation>
    <scope>NUCLEOTIDE SEQUENCE [LARGE SCALE GENOMIC DNA]</scope>
    <source>
        <strain evidence="7">SpSt-1261</strain>
    </source>
</reference>
<dbReference type="OMA" id="QCEIFGT"/>
<dbReference type="GO" id="GO:0005524">
    <property type="term" value="F:ATP binding"/>
    <property type="evidence" value="ECO:0007669"/>
    <property type="project" value="UniProtKB-KW"/>
</dbReference>
<sequence>MSKMKKIFIITGTPGTGKTTILKNLEKELKENALMIDAGELAIKEDLIFAYDCLRKSLVIDIEALKEEINKIIELASEDLIVISSHYPCIADKNKVERVIVLRTSPEKLYDRLKNRGWEKRKIEENIDSEELSVILLEAKSCYGNKVIEINTDDDIATTMKKIFEALL</sequence>
<evidence type="ECO:0000256" key="3">
    <source>
        <dbReference type="ARBA" id="ARBA00022679"/>
    </source>
</evidence>